<reference evidence="2 3" key="2">
    <citation type="submission" date="2020-05" db="EMBL/GenBank/DDBJ databases">
        <title>Draft genome sequence of Desulfovibrio sp. strainFSS-1.</title>
        <authorList>
            <person name="Shimoshige H."/>
            <person name="Kobayashi H."/>
            <person name="Maekawa T."/>
        </authorList>
    </citation>
    <scope>NUCLEOTIDE SEQUENCE [LARGE SCALE GENOMIC DNA]</scope>
    <source>
        <strain evidence="2 3">SIID29052-01</strain>
    </source>
</reference>
<name>A0A6V8LTM0_9BACT</name>
<keyword evidence="1" id="KW-0812">Transmembrane</keyword>
<keyword evidence="1" id="KW-0472">Membrane</keyword>
<reference evidence="2 3" key="1">
    <citation type="submission" date="2020-04" db="EMBL/GenBank/DDBJ databases">
        <authorList>
            <consortium name="Desulfovibrio sp. FSS-1 genome sequencing consortium"/>
            <person name="Shimoshige H."/>
            <person name="Kobayashi H."/>
            <person name="Maekawa T."/>
        </authorList>
    </citation>
    <scope>NUCLEOTIDE SEQUENCE [LARGE SCALE GENOMIC DNA]</scope>
    <source>
        <strain evidence="2 3">SIID29052-01</strain>
    </source>
</reference>
<feature type="transmembrane region" description="Helical" evidence="1">
    <location>
        <begin position="23"/>
        <end position="45"/>
    </location>
</feature>
<protein>
    <submittedName>
        <fullName evidence="2">Uncharacterized protein</fullName>
    </submittedName>
</protein>
<proteinExistence type="predicted"/>
<keyword evidence="3" id="KW-1185">Reference proteome</keyword>
<organism evidence="2 3">
    <name type="scientific">Fundidesulfovibrio magnetotacticus</name>
    <dbReference type="NCBI Taxonomy" id="2730080"/>
    <lineage>
        <taxon>Bacteria</taxon>
        <taxon>Pseudomonadati</taxon>
        <taxon>Thermodesulfobacteriota</taxon>
        <taxon>Desulfovibrionia</taxon>
        <taxon>Desulfovibrionales</taxon>
        <taxon>Desulfovibrionaceae</taxon>
        <taxon>Fundidesulfovibrio</taxon>
    </lineage>
</organism>
<accession>A0A6V8LTM0</accession>
<keyword evidence="1" id="KW-1133">Transmembrane helix</keyword>
<dbReference type="AlphaFoldDB" id="A0A6V8LTM0"/>
<dbReference type="RefSeq" id="WP_173086951.1">
    <property type="nucleotide sequence ID" value="NZ_BLTE01000023.1"/>
</dbReference>
<feature type="transmembrane region" description="Helical" evidence="1">
    <location>
        <begin position="51"/>
        <end position="73"/>
    </location>
</feature>
<dbReference type="EMBL" id="BLTE01000023">
    <property type="protein sequence ID" value="GFK95812.1"/>
    <property type="molecule type" value="Genomic_DNA"/>
</dbReference>
<evidence type="ECO:0000313" key="2">
    <source>
        <dbReference type="EMBL" id="GFK95812.1"/>
    </source>
</evidence>
<evidence type="ECO:0000256" key="1">
    <source>
        <dbReference type="SAM" id="Phobius"/>
    </source>
</evidence>
<dbReference type="Proteomes" id="UP000494245">
    <property type="component" value="Unassembled WGS sequence"/>
</dbReference>
<comment type="caution">
    <text evidence="2">The sequence shown here is derived from an EMBL/GenBank/DDBJ whole genome shotgun (WGS) entry which is preliminary data.</text>
</comment>
<sequence>MLELFRKLYVSFDKYRKTYKDRYLAYLSIYVGIIGIGISLILFAFDTKSINAIFAFQNAAIVCCSIFIIIYLIRRHNIFTTQLHSLVKFSRFICNVNNSIINKKNSFRFKTNRDNDALYSNMKDIFKKVTDDLRIELLSYYESIGKNRDNDLSVAIRLICKRSDIQHFIDNCDNENNYPIKNFCVNPKADLVIATCWRDWYTFKELNRSKITIYDIDQNTPYWSIIKTQSPYSCIYRCNDIAATDASFLCQNENWRKHYNATLVAPIKYPPFYLKPGEIPHSNHLGFITVDSKNAGKYDLFDDEIAQNLLRFVAGEMLDTIIAYTKLSQTKTPVDFVGSLVSDIIETRAKQEGQDFEAQDNAS</sequence>
<evidence type="ECO:0000313" key="3">
    <source>
        <dbReference type="Proteomes" id="UP000494245"/>
    </source>
</evidence>
<gene>
    <name evidence="2" type="ORF">NNJEOMEG_03680</name>
</gene>